<organism evidence="2">
    <name type="scientific">Acromyrmex echinatior</name>
    <name type="common">Panamanian leafcutter ant</name>
    <name type="synonym">Acromyrmex octospinosus echinatior</name>
    <dbReference type="NCBI Taxonomy" id="103372"/>
    <lineage>
        <taxon>Eukaryota</taxon>
        <taxon>Metazoa</taxon>
        <taxon>Ecdysozoa</taxon>
        <taxon>Arthropoda</taxon>
        <taxon>Hexapoda</taxon>
        <taxon>Insecta</taxon>
        <taxon>Pterygota</taxon>
        <taxon>Neoptera</taxon>
        <taxon>Endopterygota</taxon>
        <taxon>Hymenoptera</taxon>
        <taxon>Apocrita</taxon>
        <taxon>Aculeata</taxon>
        <taxon>Formicoidea</taxon>
        <taxon>Formicidae</taxon>
        <taxon>Myrmicinae</taxon>
        <taxon>Acromyrmex</taxon>
    </lineage>
</organism>
<reference evidence="1" key="1">
    <citation type="submission" date="2011-02" db="EMBL/GenBank/DDBJ databases">
        <title>The genome of the leaf-cutting ant Acromyrmex echinatior suggests key adaptations to social evolution and fungus farming.</title>
        <authorList>
            <person name="Nygaard S."/>
            <person name="Zhang G."/>
        </authorList>
    </citation>
    <scope>NUCLEOTIDE SEQUENCE</scope>
</reference>
<gene>
    <name evidence="1" type="ORF">G5I_12329</name>
</gene>
<keyword evidence="2" id="KW-1185">Reference proteome</keyword>
<evidence type="ECO:0000313" key="2">
    <source>
        <dbReference type="Proteomes" id="UP000007755"/>
    </source>
</evidence>
<dbReference type="EMBL" id="GL888558">
    <property type="protein sequence ID" value="EGI59546.1"/>
    <property type="molecule type" value="Genomic_DNA"/>
</dbReference>
<accession>F4X210</accession>
<dbReference type="AlphaFoldDB" id="F4X210"/>
<dbReference type="InParanoid" id="F4X210"/>
<sequence length="181" mass="20881">MSEKGAVLSSKNRERVSGSIFWRHSWHCSAYLPRESSLTKLTNLQLVRSLENMARAKNDKIQPWLYRQDNHITCGNNVGTDEIMTTYNFERTPGLARVTDTYIVSRKLFNCNLLLVARSHYANNWPLRPTKKAEFAVVWQFIHSEFSTVRSTIMEPPLLLSPPIVVETRKVFAMDIKQPAI</sequence>
<evidence type="ECO:0000313" key="1">
    <source>
        <dbReference type="EMBL" id="EGI59546.1"/>
    </source>
</evidence>
<name>F4X210_ACREC</name>
<dbReference type="Proteomes" id="UP000007755">
    <property type="component" value="Unassembled WGS sequence"/>
</dbReference>
<protein>
    <submittedName>
        <fullName evidence="1">Uncharacterized protein</fullName>
    </submittedName>
</protein>
<proteinExistence type="predicted"/>